<dbReference type="Gene3D" id="1.25.40.20">
    <property type="entry name" value="Ankyrin repeat-containing domain"/>
    <property type="match status" value="1"/>
</dbReference>
<dbReference type="OrthoDB" id="2428204at2759"/>
<dbReference type="STRING" id="75743.A0A401PPI1"/>
<reference evidence="1 2" key="1">
    <citation type="journal article" date="2018" name="Nat. Ecol. Evol.">
        <title>Shark genomes provide insights into elasmobranch evolution and the origin of vertebrates.</title>
        <authorList>
            <person name="Hara Y"/>
            <person name="Yamaguchi K"/>
            <person name="Onimaru K"/>
            <person name="Kadota M"/>
            <person name="Koyanagi M"/>
            <person name="Keeley SD"/>
            <person name="Tatsumi K"/>
            <person name="Tanaka K"/>
            <person name="Motone F"/>
            <person name="Kageyama Y"/>
            <person name="Nozu R"/>
            <person name="Adachi N"/>
            <person name="Nishimura O"/>
            <person name="Nakagawa R"/>
            <person name="Tanegashima C"/>
            <person name="Kiyatake I"/>
            <person name="Matsumoto R"/>
            <person name="Murakumo K"/>
            <person name="Nishida K"/>
            <person name="Terakita A"/>
            <person name="Kuratani S"/>
            <person name="Sato K"/>
            <person name="Hyodo S Kuraku.S."/>
        </authorList>
    </citation>
    <scope>NUCLEOTIDE SEQUENCE [LARGE SCALE GENOMIC DNA]</scope>
</reference>
<name>A0A401PPI1_SCYTO</name>
<proteinExistence type="predicted"/>
<dbReference type="AlphaFoldDB" id="A0A401PPI1"/>
<dbReference type="GO" id="GO:0005819">
    <property type="term" value="C:spindle"/>
    <property type="evidence" value="ECO:0007669"/>
    <property type="project" value="TreeGrafter"/>
</dbReference>
<protein>
    <submittedName>
        <fullName evidence="1">Uncharacterized protein</fullName>
    </submittedName>
</protein>
<accession>A0A401PPI1</accession>
<dbReference type="Proteomes" id="UP000288216">
    <property type="component" value="Unassembled WGS sequence"/>
</dbReference>
<evidence type="ECO:0000313" key="2">
    <source>
        <dbReference type="Proteomes" id="UP000288216"/>
    </source>
</evidence>
<dbReference type="EMBL" id="BFAA01014950">
    <property type="protein sequence ID" value="GCB75044.1"/>
    <property type="molecule type" value="Genomic_DNA"/>
</dbReference>
<dbReference type="PANTHER" id="PTHR21437">
    <property type="entry name" value="WIDE AWAKE"/>
    <property type="match status" value="1"/>
</dbReference>
<organism evidence="1 2">
    <name type="scientific">Scyliorhinus torazame</name>
    <name type="common">Cloudy catshark</name>
    <name type="synonym">Catulus torazame</name>
    <dbReference type="NCBI Taxonomy" id="75743"/>
    <lineage>
        <taxon>Eukaryota</taxon>
        <taxon>Metazoa</taxon>
        <taxon>Chordata</taxon>
        <taxon>Craniata</taxon>
        <taxon>Vertebrata</taxon>
        <taxon>Chondrichthyes</taxon>
        <taxon>Elasmobranchii</taxon>
        <taxon>Galeomorphii</taxon>
        <taxon>Galeoidea</taxon>
        <taxon>Carcharhiniformes</taxon>
        <taxon>Scyliorhinidae</taxon>
        <taxon>Scyliorhinus</taxon>
    </lineage>
</organism>
<dbReference type="PANTHER" id="PTHR21437:SF1">
    <property type="entry name" value="WIDE AWAKE"/>
    <property type="match status" value="1"/>
</dbReference>
<feature type="non-terminal residue" evidence="1">
    <location>
        <position position="1"/>
    </location>
</feature>
<dbReference type="GO" id="GO:0061172">
    <property type="term" value="P:regulation of establishment of bipolar cell polarity"/>
    <property type="evidence" value="ECO:0007669"/>
    <property type="project" value="TreeGrafter"/>
</dbReference>
<dbReference type="SUPFAM" id="SSF48403">
    <property type="entry name" value="Ankyrin repeat"/>
    <property type="match status" value="1"/>
</dbReference>
<gene>
    <name evidence="1" type="ORF">scyTo_0019714</name>
</gene>
<evidence type="ECO:0000313" key="1">
    <source>
        <dbReference type="EMBL" id="GCB75044.1"/>
    </source>
</evidence>
<sequence>SLGLTVRTDSRQTKCLSSIMTQQMQNLNLSSPRNVCSPASPNAAKRLYRNLSDKFKGSQSSFEEALLAPKSDKVRLRRSSLYLHCNAALFQAVEQQDIEAVELLLTQYRMDELGLNTPNMEGLLALDIAIMTNSIAVARTLLKAGANESPHLVNVESRTQLLTNLIQE</sequence>
<feature type="non-terminal residue" evidence="1">
    <location>
        <position position="168"/>
    </location>
</feature>
<comment type="caution">
    <text evidence="1">The sequence shown here is derived from an EMBL/GenBank/DDBJ whole genome shotgun (WGS) entry which is preliminary data.</text>
</comment>
<dbReference type="InterPro" id="IPR036770">
    <property type="entry name" value="Ankyrin_rpt-contain_sf"/>
</dbReference>
<dbReference type="InterPro" id="IPR039269">
    <property type="entry name" value="ANKFN1"/>
</dbReference>
<keyword evidence="2" id="KW-1185">Reference proteome</keyword>
<dbReference type="GO" id="GO:0000132">
    <property type="term" value="P:establishment of mitotic spindle orientation"/>
    <property type="evidence" value="ECO:0007669"/>
    <property type="project" value="TreeGrafter"/>
</dbReference>